<accession>A0A6I6F520</accession>
<dbReference type="InterPro" id="IPR001829">
    <property type="entry name" value="Pili_assmbl_chaperone_bac"/>
</dbReference>
<dbReference type="RefSeq" id="WP_156287941.1">
    <property type="nucleotide sequence ID" value="NZ_CP046509.1"/>
</dbReference>
<dbReference type="EMBL" id="CP046509">
    <property type="protein sequence ID" value="QGU88980.1"/>
    <property type="molecule type" value="Genomic_DNA"/>
</dbReference>
<evidence type="ECO:0000256" key="2">
    <source>
        <dbReference type="ARBA" id="ARBA00007399"/>
    </source>
</evidence>
<dbReference type="PRINTS" id="PR00969">
    <property type="entry name" value="CHAPERONPILI"/>
</dbReference>
<dbReference type="Pfam" id="PF00345">
    <property type="entry name" value="PapD_N"/>
    <property type="match status" value="1"/>
</dbReference>
<dbReference type="InterPro" id="IPR008962">
    <property type="entry name" value="PapD-like_sf"/>
</dbReference>
<name>A0A6I6F520_9GAMM</name>
<evidence type="ECO:0000313" key="10">
    <source>
        <dbReference type="Proteomes" id="UP000424752"/>
    </source>
</evidence>
<keyword evidence="5" id="KW-0143">Chaperone</keyword>
<dbReference type="Gene3D" id="2.60.40.10">
    <property type="entry name" value="Immunoglobulins"/>
    <property type="match status" value="2"/>
</dbReference>
<comment type="subcellular location">
    <subcellularLocation>
        <location evidence="1">Periplasm</location>
    </subcellularLocation>
</comment>
<feature type="signal peptide" evidence="6">
    <location>
        <begin position="1"/>
        <end position="17"/>
    </location>
</feature>
<dbReference type="PANTHER" id="PTHR30251:SF10">
    <property type="entry name" value="FIMBRIAL CHAPERONE YEHC-RELATED"/>
    <property type="match status" value="1"/>
</dbReference>
<evidence type="ECO:0000256" key="5">
    <source>
        <dbReference type="ARBA" id="ARBA00023186"/>
    </source>
</evidence>
<gene>
    <name evidence="9" type="ORF">GN242_17890</name>
</gene>
<dbReference type="GO" id="GO:0030288">
    <property type="term" value="C:outer membrane-bounded periplasmic space"/>
    <property type="evidence" value="ECO:0007669"/>
    <property type="project" value="InterPro"/>
</dbReference>
<evidence type="ECO:0000259" key="7">
    <source>
        <dbReference type="Pfam" id="PF00345"/>
    </source>
</evidence>
<evidence type="ECO:0000256" key="6">
    <source>
        <dbReference type="SAM" id="SignalP"/>
    </source>
</evidence>
<sequence length="228" mass="24994">MRKYLLLLLLLPGLCSANVIISATRAIYLSDKKEIAVQLLNDGADPSLVQAWIDNGNPDSTPETAKVPFLLMPPVVKVPAHGGQQLRVKYLGNIPIQDRESVYYLNVLDIPPVPENLQGKNVMQLAIRSRIKLFFRPAGLKITLNDMISHLTLTAMNKSILIHNASPYYLTLSALRAGKENLLSEGLMVAPFSQTTLAVKGSVTRGMPLSVVYLNDYGASIESKKNAQ</sequence>
<dbReference type="InterPro" id="IPR013783">
    <property type="entry name" value="Ig-like_fold"/>
</dbReference>
<dbReference type="GO" id="GO:0071555">
    <property type="term" value="P:cell wall organization"/>
    <property type="evidence" value="ECO:0007669"/>
    <property type="project" value="InterPro"/>
</dbReference>
<evidence type="ECO:0000256" key="1">
    <source>
        <dbReference type="ARBA" id="ARBA00004418"/>
    </source>
</evidence>
<evidence type="ECO:0000256" key="3">
    <source>
        <dbReference type="ARBA" id="ARBA00022729"/>
    </source>
</evidence>
<protein>
    <submittedName>
        <fullName evidence="9">Fimbria/pilus periplasmic chaperone</fullName>
    </submittedName>
</protein>
<evidence type="ECO:0000259" key="8">
    <source>
        <dbReference type="Pfam" id="PF02753"/>
    </source>
</evidence>
<feature type="domain" description="Pili assembly chaperone N-terminal" evidence="7">
    <location>
        <begin position="19"/>
        <end position="140"/>
    </location>
</feature>
<dbReference type="InterPro" id="IPR036316">
    <property type="entry name" value="Pili_assmbl_chap_C_dom_sf"/>
</dbReference>
<feature type="domain" description="Pili assembly chaperone C-terminal" evidence="8">
    <location>
        <begin position="162"/>
        <end position="220"/>
    </location>
</feature>
<reference evidence="9 10" key="1">
    <citation type="submission" date="2019-12" db="EMBL/GenBank/DDBJ databases">
        <title>Erwinia sp. nov., isolated from droppings of birds in the Qinghai-Tiebt plateau of China.</title>
        <authorList>
            <person name="Ge Y."/>
        </authorList>
    </citation>
    <scope>NUCLEOTIDE SEQUENCE [LARGE SCALE GENOMIC DNA]</scope>
    <source>
        <strain evidence="9 10">J780</strain>
    </source>
</reference>
<dbReference type="PANTHER" id="PTHR30251">
    <property type="entry name" value="PILUS ASSEMBLY CHAPERONE"/>
    <property type="match status" value="1"/>
</dbReference>
<dbReference type="AlphaFoldDB" id="A0A6I6F520"/>
<keyword evidence="3 6" id="KW-0732">Signal</keyword>
<dbReference type="Proteomes" id="UP000424752">
    <property type="component" value="Chromosome"/>
</dbReference>
<evidence type="ECO:0000313" key="9">
    <source>
        <dbReference type="EMBL" id="QGU88980.1"/>
    </source>
</evidence>
<evidence type="ECO:0000256" key="4">
    <source>
        <dbReference type="ARBA" id="ARBA00022764"/>
    </source>
</evidence>
<feature type="chain" id="PRO_5026330816" evidence="6">
    <location>
        <begin position="18"/>
        <end position="228"/>
    </location>
</feature>
<dbReference type="Pfam" id="PF02753">
    <property type="entry name" value="PapD_C"/>
    <property type="match status" value="1"/>
</dbReference>
<keyword evidence="4" id="KW-0574">Periplasm</keyword>
<organism evidence="9 10">
    <name type="scientific">Erwinia sorbitola</name>
    <dbReference type="NCBI Taxonomy" id="2681984"/>
    <lineage>
        <taxon>Bacteria</taxon>
        <taxon>Pseudomonadati</taxon>
        <taxon>Pseudomonadota</taxon>
        <taxon>Gammaproteobacteria</taxon>
        <taxon>Enterobacterales</taxon>
        <taxon>Erwiniaceae</taxon>
        <taxon>Erwinia</taxon>
    </lineage>
</organism>
<dbReference type="SUPFAM" id="SSF49354">
    <property type="entry name" value="PapD-like"/>
    <property type="match status" value="1"/>
</dbReference>
<dbReference type="KEGG" id="erwi:GN242_17890"/>
<dbReference type="InterPro" id="IPR016148">
    <property type="entry name" value="Pili_assmbl_chaperone_C"/>
</dbReference>
<dbReference type="SUPFAM" id="SSF49584">
    <property type="entry name" value="Periplasmic chaperone C-domain"/>
    <property type="match status" value="1"/>
</dbReference>
<dbReference type="InterPro" id="IPR050643">
    <property type="entry name" value="Periplasmic_pilus_chap"/>
</dbReference>
<proteinExistence type="inferred from homology"/>
<comment type="similarity">
    <text evidence="2">Belongs to the periplasmic pilus chaperone family.</text>
</comment>
<dbReference type="InterPro" id="IPR016147">
    <property type="entry name" value="Pili_assmbl_chaperone_N"/>
</dbReference>